<dbReference type="EMBL" id="QLNT01000013">
    <property type="protein sequence ID" value="KAF3068752.1"/>
    <property type="molecule type" value="Genomic_DNA"/>
</dbReference>
<feature type="region of interest" description="Disordered" evidence="1">
    <location>
        <begin position="1"/>
        <end position="116"/>
    </location>
</feature>
<sequence length="187" mass="20608">MAPKLSAPHAPLTRSQNKRQAKEPDQEPRASNSILNYFSKLPTGTGADEPSETVLPPKPTVEASDSAPTTETQNGQVVICEKDSGGPNDEEGEEDLKEADIPETNTIEEEEPEESARMARTEQIQIMLDEMGLPSDIFDPEAHTNWLGILLDVSMASDETKEAILDFSKRIQNMMLSVKTAFNTVMY</sequence>
<feature type="compositionally biased region" description="Polar residues" evidence="1">
    <location>
        <begin position="66"/>
        <end position="76"/>
    </location>
</feature>
<protein>
    <submittedName>
        <fullName evidence="2">Uncharacterized protein</fullName>
    </submittedName>
</protein>
<feature type="compositionally biased region" description="Acidic residues" evidence="1">
    <location>
        <begin position="88"/>
        <end position="97"/>
    </location>
</feature>
<dbReference type="Proteomes" id="UP000801864">
    <property type="component" value="Unassembled WGS sequence"/>
</dbReference>
<evidence type="ECO:0000256" key="1">
    <source>
        <dbReference type="SAM" id="MobiDB-lite"/>
    </source>
</evidence>
<accession>A0A9P4XCW4</accession>
<keyword evidence="3" id="KW-1185">Reference proteome</keyword>
<dbReference type="AlphaFoldDB" id="A0A9P4XCW4"/>
<name>A0A9P4XCW4_9HYPO</name>
<comment type="caution">
    <text evidence="2">The sequence shown here is derived from an EMBL/GenBank/DDBJ whole genome shotgun (WGS) entry which is preliminary data.</text>
</comment>
<evidence type="ECO:0000313" key="3">
    <source>
        <dbReference type="Proteomes" id="UP000801864"/>
    </source>
</evidence>
<proteinExistence type="predicted"/>
<evidence type="ECO:0000313" key="2">
    <source>
        <dbReference type="EMBL" id="KAF3068752.1"/>
    </source>
</evidence>
<gene>
    <name evidence="2" type="ORF">CFAM422_007788</name>
</gene>
<reference evidence="2 3" key="1">
    <citation type="submission" date="2018-06" db="EMBL/GenBank/DDBJ databases">
        <title>Genome analysis of cellulolytic fungus Trichoderma lentiforme CFAM-422.</title>
        <authorList>
            <person name="Steindorff A.S."/>
            <person name="Formighieri E.F."/>
            <person name="Midorikawa G.E.O."/>
            <person name="Tamietti M.S."/>
            <person name="Ramos E.Z."/>
            <person name="Silva A.S."/>
            <person name="Bon E.P.S."/>
            <person name="Mendes T.D."/>
            <person name="Damaso M.C.T."/>
            <person name="Favaro L.C.L."/>
        </authorList>
    </citation>
    <scope>NUCLEOTIDE SEQUENCE [LARGE SCALE GENOMIC DNA]</scope>
    <source>
        <strain evidence="2 3">CFAM-422</strain>
    </source>
</reference>
<organism evidence="2 3">
    <name type="scientific">Trichoderma lentiforme</name>
    <dbReference type="NCBI Taxonomy" id="1567552"/>
    <lineage>
        <taxon>Eukaryota</taxon>
        <taxon>Fungi</taxon>
        <taxon>Dikarya</taxon>
        <taxon>Ascomycota</taxon>
        <taxon>Pezizomycotina</taxon>
        <taxon>Sordariomycetes</taxon>
        <taxon>Hypocreomycetidae</taxon>
        <taxon>Hypocreales</taxon>
        <taxon>Hypocreaceae</taxon>
        <taxon>Trichoderma</taxon>
    </lineage>
</organism>